<evidence type="ECO:0000313" key="3">
    <source>
        <dbReference type="EMBL" id="QQP89969.1"/>
    </source>
</evidence>
<dbReference type="InterPro" id="IPR006842">
    <property type="entry name" value="Transposase_31"/>
</dbReference>
<dbReference type="InterPro" id="IPR051699">
    <property type="entry name" value="Rpn/YhgA-like_nuclease"/>
</dbReference>
<dbReference type="EMBL" id="CP067420">
    <property type="protein sequence ID" value="QQP89969.1"/>
    <property type="molecule type" value="Genomic_DNA"/>
</dbReference>
<feature type="region of interest" description="Disordered" evidence="1">
    <location>
        <begin position="339"/>
        <end position="377"/>
    </location>
</feature>
<evidence type="ECO:0000259" key="2">
    <source>
        <dbReference type="Pfam" id="PF04754"/>
    </source>
</evidence>
<dbReference type="PANTHER" id="PTHR34611">
    <property type="match status" value="1"/>
</dbReference>
<dbReference type="Pfam" id="PF04754">
    <property type="entry name" value="Transposase_31"/>
    <property type="match status" value="1"/>
</dbReference>
<sequence>MSAPHDALFRALLDDPRRAGILIRDYLPADIVSRLADEPPVLLDGSFVDPELNPTQSDRLYGLALRDAGTLLLHALVEHKSSPFPWTPVQVLGYRVDIWRRVGTIGPDGRLRLPPIITLVFYHGRRPWTVPTSIIGCVDADEDLRQLAGDMGYLLCDVGPVPDSELSSDAEVRAGLRALKHVSRPGDPEPLLAALLAELREGTVFEEQVIRYMIRAFPAITVELLTRVARRVRPDREGNLISLAAKEWLSQGRTEGIAEGLAKGREEGLLQGMARGKADAILFYLESQFGTVPPDLQARVRRTAPEAMDALFRKALAVTSLDGLFGDGKPRRVYRGTLMRRSGLRPLADRPAPPQGEEQSAGHQAPEGGADPEEADA</sequence>
<gene>
    <name evidence="3" type="ORF">IGS68_01430</name>
</gene>
<organism evidence="3 4">
    <name type="scientific">Skermanella cutis</name>
    <dbReference type="NCBI Taxonomy" id="2775420"/>
    <lineage>
        <taxon>Bacteria</taxon>
        <taxon>Pseudomonadati</taxon>
        <taxon>Pseudomonadota</taxon>
        <taxon>Alphaproteobacteria</taxon>
        <taxon>Rhodospirillales</taxon>
        <taxon>Azospirillaceae</taxon>
        <taxon>Skermanella</taxon>
    </lineage>
</organism>
<proteinExistence type="predicted"/>
<evidence type="ECO:0000256" key="1">
    <source>
        <dbReference type="SAM" id="MobiDB-lite"/>
    </source>
</evidence>
<evidence type="ECO:0000313" key="4">
    <source>
        <dbReference type="Proteomes" id="UP000595197"/>
    </source>
</evidence>
<dbReference type="Proteomes" id="UP000595197">
    <property type="component" value="Chromosome"/>
</dbReference>
<dbReference type="PANTHER" id="PTHR34611:SF2">
    <property type="entry name" value="INACTIVE RECOMBINATION-PROMOTING NUCLEASE-LIKE PROTEIN RPNE-RELATED"/>
    <property type="match status" value="1"/>
</dbReference>
<feature type="domain" description="Transposase (putative) YhgA-like" evidence="2">
    <location>
        <begin position="4"/>
        <end position="208"/>
    </location>
</feature>
<reference evidence="3" key="1">
    <citation type="submission" date="2021-02" db="EMBL/GenBank/DDBJ databases">
        <title>Skermanella TT6 skin isolate.</title>
        <authorList>
            <person name="Lee K."/>
            <person name="Ganzorig M."/>
        </authorList>
    </citation>
    <scope>NUCLEOTIDE SEQUENCE</scope>
    <source>
        <strain evidence="3">TT6</strain>
    </source>
</reference>
<keyword evidence="4" id="KW-1185">Reference proteome</keyword>
<protein>
    <submittedName>
        <fullName evidence="3">Rpn family recombination-promoting nuclease/putative transposase</fullName>
    </submittedName>
</protein>
<accession>A0ABX7B6H1</accession>
<name>A0ABX7B6H1_9PROT</name>
<dbReference type="RefSeq" id="WP_201076784.1">
    <property type="nucleotide sequence ID" value="NZ_CP067420.1"/>
</dbReference>